<dbReference type="CDD" id="cd02038">
    <property type="entry name" value="FlhG-like"/>
    <property type="match status" value="1"/>
</dbReference>
<dbReference type="PANTHER" id="PTHR43384:SF4">
    <property type="entry name" value="CELLULOSE BIOSYNTHESIS PROTEIN BCSQ-RELATED"/>
    <property type="match status" value="1"/>
</dbReference>
<dbReference type="EMBL" id="BMCJ01000003">
    <property type="protein sequence ID" value="GGC90210.1"/>
    <property type="molecule type" value="Genomic_DNA"/>
</dbReference>
<comment type="caution">
    <text evidence="4">The sequence shown here is derived from an EMBL/GenBank/DDBJ whole genome shotgun (WGS) entry which is preliminary data.</text>
</comment>
<keyword evidence="1" id="KW-0547">Nucleotide-binding</keyword>
<name>A0ABQ1P6D8_9BACI</name>
<feature type="domain" description="AAA" evidence="3">
    <location>
        <begin position="25"/>
        <end position="190"/>
    </location>
</feature>
<protein>
    <submittedName>
        <fullName evidence="4">Flagellum site-determining protein YlxH</fullName>
    </submittedName>
</protein>
<evidence type="ECO:0000313" key="5">
    <source>
        <dbReference type="Proteomes" id="UP000619534"/>
    </source>
</evidence>
<evidence type="ECO:0000259" key="3">
    <source>
        <dbReference type="Pfam" id="PF13614"/>
    </source>
</evidence>
<gene>
    <name evidence="4" type="primary">ylxH</name>
    <name evidence="4" type="ORF">GCM10007216_21250</name>
</gene>
<dbReference type="Gene3D" id="3.40.50.300">
    <property type="entry name" value="P-loop containing nucleotide triphosphate hydrolases"/>
    <property type="match status" value="1"/>
</dbReference>
<dbReference type="SUPFAM" id="SSF52540">
    <property type="entry name" value="P-loop containing nucleoside triphosphate hydrolases"/>
    <property type="match status" value="1"/>
</dbReference>
<dbReference type="InterPro" id="IPR050625">
    <property type="entry name" value="ParA/MinD_ATPase"/>
</dbReference>
<sequence length="292" mass="32761">MMHDQAQQLRDRMLEKKNREEHKAKTLAIISGKGGVGKSNFALNFSIALKERQQRVLLFDLDIGMGNIDILIGKSATHNLVDLFEGDVSLKHILTQGPESLEYIAGGSGLSELFHLDENRFHHFLSEFEAISKSYDYVIFDMGAGVTNDSLKFILAAEETILVTTPEPTALTDGYAILKYIHQLQRNMNIYMLINRASDIQTGKETLNRFQRAGKQFLNKELHPLGILPDDPNVGKAVVSQVPFLQFNRRSSASKALLQITQQYLDGSITINQSAETGFVNRLKRLISNQGR</sequence>
<reference evidence="5" key="1">
    <citation type="journal article" date="2019" name="Int. J. Syst. Evol. Microbiol.">
        <title>The Global Catalogue of Microorganisms (GCM) 10K type strain sequencing project: providing services to taxonomists for standard genome sequencing and annotation.</title>
        <authorList>
            <consortium name="The Broad Institute Genomics Platform"/>
            <consortium name="The Broad Institute Genome Sequencing Center for Infectious Disease"/>
            <person name="Wu L."/>
            <person name="Ma J."/>
        </authorList>
    </citation>
    <scope>NUCLEOTIDE SEQUENCE [LARGE SCALE GENOMIC DNA]</scope>
    <source>
        <strain evidence="5">CCM 7282</strain>
    </source>
</reference>
<organism evidence="4 5">
    <name type="scientific">Thalassobacillus devorans</name>
    <dbReference type="NCBI Taxonomy" id="279813"/>
    <lineage>
        <taxon>Bacteria</taxon>
        <taxon>Bacillati</taxon>
        <taxon>Bacillota</taxon>
        <taxon>Bacilli</taxon>
        <taxon>Bacillales</taxon>
        <taxon>Bacillaceae</taxon>
        <taxon>Thalassobacillus</taxon>
    </lineage>
</organism>
<proteinExistence type="predicted"/>
<dbReference type="InterPro" id="IPR027417">
    <property type="entry name" value="P-loop_NTPase"/>
</dbReference>
<keyword evidence="5" id="KW-1185">Reference proteome</keyword>
<dbReference type="InterPro" id="IPR033875">
    <property type="entry name" value="FlhG"/>
</dbReference>
<dbReference type="PIRSF" id="PIRSF003092">
    <property type="entry name" value="MinD"/>
    <property type="match status" value="1"/>
</dbReference>
<evidence type="ECO:0000313" key="4">
    <source>
        <dbReference type="EMBL" id="GGC90210.1"/>
    </source>
</evidence>
<evidence type="ECO:0000256" key="2">
    <source>
        <dbReference type="ARBA" id="ARBA00022840"/>
    </source>
</evidence>
<dbReference type="Pfam" id="PF13614">
    <property type="entry name" value="AAA_31"/>
    <property type="match status" value="1"/>
</dbReference>
<accession>A0ABQ1P6D8</accession>
<dbReference type="RefSeq" id="WP_148350117.1">
    <property type="nucleotide sequence ID" value="NZ_BMCJ01000003.1"/>
</dbReference>
<dbReference type="InterPro" id="IPR025501">
    <property type="entry name" value="MinD_FleN"/>
</dbReference>
<evidence type="ECO:0000256" key="1">
    <source>
        <dbReference type="ARBA" id="ARBA00022741"/>
    </source>
</evidence>
<dbReference type="Proteomes" id="UP000619534">
    <property type="component" value="Unassembled WGS sequence"/>
</dbReference>
<dbReference type="PANTHER" id="PTHR43384">
    <property type="entry name" value="SEPTUM SITE-DETERMINING PROTEIN MIND HOMOLOG, CHLOROPLASTIC-RELATED"/>
    <property type="match status" value="1"/>
</dbReference>
<keyword evidence="2" id="KW-0067">ATP-binding</keyword>
<dbReference type="InterPro" id="IPR025669">
    <property type="entry name" value="AAA_dom"/>
</dbReference>